<protein>
    <submittedName>
        <fullName evidence="2">Uncharacterized protein</fullName>
    </submittedName>
</protein>
<organism evidence="2 3">
    <name type="scientific">Thermocatellispora tengchongensis</name>
    <dbReference type="NCBI Taxonomy" id="1073253"/>
    <lineage>
        <taxon>Bacteria</taxon>
        <taxon>Bacillati</taxon>
        <taxon>Actinomycetota</taxon>
        <taxon>Actinomycetes</taxon>
        <taxon>Streptosporangiales</taxon>
        <taxon>Streptosporangiaceae</taxon>
        <taxon>Thermocatellispora</taxon>
    </lineage>
</organism>
<keyword evidence="3" id="KW-1185">Reference proteome</keyword>
<name>A0A840PMM0_9ACTN</name>
<dbReference type="RefSeq" id="WP_185054215.1">
    <property type="nucleotide sequence ID" value="NZ_BAABIX010000012.1"/>
</dbReference>
<dbReference type="Proteomes" id="UP000578449">
    <property type="component" value="Unassembled WGS sequence"/>
</dbReference>
<gene>
    <name evidence="2" type="ORF">HNP84_007047</name>
</gene>
<sequence>MEVMRATGQVRRIGVHLNQAVAALNAAGQMGGDLIPYASVCIRTVRKLDDLGGCDQRTARMIGKVTRGGRVMGLLYYLYGPGRANEHVNPHLAAGWRHPGCRRPAGPDRPGLHSHPAALDIR</sequence>
<accession>A0A840PMM0</accession>
<evidence type="ECO:0000256" key="1">
    <source>
        <dbReference type="SAM" id="MobiDB-lite"/>
    </source>
</evidence>
<evidence type="ECO:0000313" key="3">
    <source>
        <dbReference type="Proteomes" id="UP000578449"/>
    </source>
</evidence>
<dbReference type="EMBL" id="JACHGN010000017">
    <property type="protein sequence ID" value="MBB5137295.1"/>
    <property type="molecule type" value="Genomic_DNA"/>
</dbReference>
<evidence type="ECO:0000313" key="2">
    <source>
        <dbReference type="EMBL" id="MBB5137295.1"/>
    </source>
</evidence>
<dbReference type="AlphaFoldDB" id="A0A840PMM0"/>
<comment type="caution">
    <text evidence="2">The sequence shown here is derived from an EMBL/GenBank/DDBJ whole genome shotgun (WGS) entry which is preliminary data.</text>
</comment>
<proteinExistence type="predicted"/>
<feature type="region of interest" description="Disordered" evidence="1">
    <location>
        <begin position="103"/>
        <end position="122"/>
    </location>
</feature>
<reference evidence="2 3" key="1">
    <citation type="submission" date="2020-08" db="EMBL/GenBank/DDBJ databases">
        <title>Genomic Encyclopedia of Type Strains, Phase IV (KMG-IV): sequencing the most valuable type-strain genomes for metagenomic binning, comparative biology and taxonomic classification.</title>
        <authorList>
            <person name="Goeker M."/>
        </authorList>
    </citation>
    <scope>NUCLEOTIDE SEQUENCE [LARGE SCALE GENOMIC DNA]</scope>
    <source>
        <strain evidence="2 3">DSM 45615</strain>
    </source>
</reference>